<name>A0AAU7GDD5_9MICO</name>
<dbReference type="InterPro" id="IPR043519">
    <property type="entry name" value="NT_sf"/>
</dbReference>
<organism evidence="1">
    <name type="scientific">Leifsonia sp. NPDC080035</name>
    <dbReference type="NCBI Taxonomy" id="3143936"/>
    <lineage>
        <taxon>Bacteria</taxon>
        <taxon>Bacillati</taxon>
        <taxon>Actinomycetota</taxon>
        <taxon>Actinomycetes</taxon>
        <taxon>Micrococcales</taxon>
        <taxon>Microbacteriaceae</taxon>
        <taxon>Leifsonia</taxon>
    </lineage>
</organism>
<accession>A0AAU7GDD5</accession>
<gene>
    <name evidence="1" type="ORF">AAME72_06200</name>
</gene>
<sequence>MSEAVAAFDAYTRRVVGWARSDDRVLGVALLGSGADRDRIDGWSDHDLLLLAEPDAVPRLRADLAWLPDAERIAAVGHEWHDGVKVLFDDGRVLELGVTDPAGLARFPLAAAAIVYDAGPLAAGLGAARAGTETRRLSEPADAAAVFLVELVVGVGRVRRGERLSGGDVIRSEAALTLADLIVARSGAGHPDPFDGWRRLESVHPAAAERLDALLARSPEDAARGLLELAEDVLAPGWADWPSRGADAVRRRLGWPL</sequence>
<evidence type="ECO:0008006" key="2">
    <source>
        <dbReference type="Google" id="ProtNLM"/>
    </source>
</evidence>
<dbReference type="SUPFAM" id="SSF81301">
    <property type="entry name" value="Nucleotidyltransferase"/>
    <property type="match status" value="1"/>
</dbReference>
<evidence type="ECO:0000313" key="1">
    <source>
        <dbReference type="EMBL" id="XBM49450.1"/>
    </source>
</evidence>
<protein>
    <recommendedName>
        <fullName evidence="2">Nucleotidyltransferase domain-containing protein</fullName>
    </recommendedName>
</protein>
<dbReference type="Gene3D" id="3.30.460.10">
    <property type="entry name" value="Beta Polymerase, domain 2"/>
    <property type="match status" value="1"/>
</dbReference>
<dbReference type="RefSeq" id="WP_348789368.1">
    <property type="nucleotide sequence ID" value="NZ_CP157390.1"/>
</dbReference>
<dbReference type="EMBL" id="CP157390">
    <property type="protein sequence ID" value="XBM49450.1"/>
    <property type="molecule type" value="Genomic_DNA"/>
</dbReference>
<reference evidence="1" key="1">
    <citation type="submission" date="2024-05" db="EMBL/GenBank/DDBJ databases">
        <title>The Natural Products Discovery Center: Release of the First 8490 Sequenced Strains for Exploring Actinobacteria Biosynthetic Diversity.</title>
        <authorList>
            <person name="Kalkreuter E."/>
            <person name="Kautsar S.A."/>
            <person name="Yang D."/>
            <person name="Bader C.D."/>
            <person name="Teijaro C.N."/>
            <person name="Fluegel L."/>
            <person name="Davis C.M."/>
            <person name="Simpson J.R."/>
            <person name="Lauterbach L."/>
            <person name="Steele A.D."/>
            <person name="Gui C."/>
            <person name="Meng S."/>
            <person name="Li G."/>
            <person name="Viehrig K."/>
            <person name="Ye F."/>
            <person name="Su P."/>
            <person name="Kiefer A.F."/>
            <person name="Nichols A."/>
            <person name="Cepeda A.J."/>
            <person name="Yan W."/>
            <person name="Fan B."/>
            <person name="Jiang Y."/>
            <person name="Adhikari A."/>
            <person name="Zheng C.-J."/>
            <person name="Schuster L."/>
            <person name="Cowan T.M."/>
            <person name="Smanski M.J."/>
            <person name="Chevrette M.G."/>
            <person name="de Carvalho L.P.S."/>
            <person name="Shen B."/>
        </authorList>
    </citation>
    <scope>NUCLEOTIDE SEQUENCE</scope>
    <source>
        <strain evidence="1">NPDC080035</strain>
    </source>
</reference>
<proteinExistence type="predicted"/>
<dbReference type="AlphaFoldDB" id="A0AAU7GDD5"/>